<name>A0A0C2XEU2_AMAMK</name>
<reference evidence="2 3" key="1">
    <citation type="submission" date="2014-04" db="EMBL/GenBank/DDBJ databases">
        <title>Evolutionary Origins and Diversification of the Mycorrhizal Mutualists.</title>
        <authorList>
            <consortium name="DOE Joint Genome Institute"/>
            <consortium name="Mycorrhizal Genomics Consortium"/>
            <person name="Kohler A."/>
            <person name="Kuo A."/>
            <person name="Nagy L.G."/>
            <person name="Floudas D."/>
            <person name="Copeland A."/>
            <person name="Barry K.W."/>
            <person name="Cichocki N."/>
            <person name="Veneault-Fourrey C."/>
            <person name="LaButti K."/>
            <person name="Lindquist E.A."/>
            <person name="Lipzen A."/>
            <person name="Lundell T."/>
            <person name="Morin E."/>
            <person name="Murat C."/>
            <person name="Riley R."/>
            <person name="Ohm R."/>
            <person name="Sun H."/>
            <person name="Tunlid A."/>
            <person name="Henrissat B."/>
            <person name="Grigoriev I.V."/>
            <person name="Hibbett D.S."/>
            <person name="Martin F."/>
        </authorList>
    </citation>
    <scope>NUCLEOTIDE SEQUENCE [LARGE SCALE GENOMIC DNA]</scope>
    <source>
        <strain evidence="2 3">Koide BX008</strain>
    </source>
</reference>
<dbReference type="Proteomes" id="UP000054549">
    <property type="component" value="Unassembled WGS sequence"/>
</dbReference>
<organism evidence="2 3">
    <name type="scientific">Amanita muscaria (strain Koide BX008)</name>
    <dbReference type="NCBI Taxonomy" id="946122"/>
    <lineage>
        <taxon>Eukaryota</taxon>
        <taxon>Fungi</taxon>
        <taxon>Dikarya</taxon>
        <taxon>Basidiomycota</taxon>
        <taxon>Agaricomycotina</taxon>
        <taxon>Agaricomycetes</taxon>
        <taxon>Agaricomycetidae</taxon>
        <taxon>Agaricales</taxon>
        <taxon>Pluteineae</taxon>
        <taxon>Amanitaceae</taxon>
        <taxon>Amanita</taxon>
    </lineage>
</organism>
<feature type="region of interest" description="Disordered" evidence="1">
    <location>
        <begin position="1"/>
        <end position="33"/>
    </location>
</feature>
<dbReference type="EMBL" id="KN818232">
    <property type="protein sequence ID" value="KIL67363.1"/>
    <property type="molecule type" value="Genomic_DNA"/>
</dbReference>
<proteinExistence type="predicted"/>
<evidence type="ECO:0000313" key="3">
    <source>
        <dbReference type="Proteomes" id="UP000054549"/>
    </source>
</evidence>
<feature type="compositionally biased region" description="Polar residues" evidence="1">
    <location>
        <begin position="23"/>
        <end position="33"/>
    </location>
</feature>
<gene>
    <name evidence="2" type="ORF">M378DRAFT_302656</name>
</gene>
<dbReference type="HOGENOM" id="CLU_2319785_0_0_1"/>
<dbReference type="InParanoid" id="A0A0C2XEU2"/>
<sequence>MLSTVSHKTSRREIRANRAIRSATPSRTHTQPDSSLLYTSYSLCGHSFVGIVPFQWPTSTYALMVQLYHSVLVMAAADIAIGMAGPCRSAVASCVKDFE</sequence>
<keyword evidence="3" id="KW-1185">Reference proteome</keyword>
<dbReference type="AlphaFoldDB" id="A0A0C2XEU2"/>
<protein>
    <submittedName>
        <fullName evidence="2">Uncharacterized protein</fullName>
    </submittedName>
</protein>
<accession>A0A0C2XEU2</accession>
<evidence type="ECO:0000313" key="2">
    <source>
        <dbReference type="EMBL" id="KIL67363.1"/>
    </source>
</evidence>
<evidence type="ECO:0000256" key="1">
    <source>
        <dbReference type="SAM" id="MobiDB-lite"/>
    </source>
</evidence>